<dbReference type="InterPro" id="IPR016794">
    <property type="entry name" value="UCP21603_acetyltransf"/>
</dbReference>
<evidence type="ECO:0000256" key="1">
    <source>
        <dbReference type="ARBA" id="ARBA00022679"/>
    </source>
</evidence>
<dbReference type="PIRSF" id="PIRSF021603">
    <property type="entry name" value="UCP21603_acetyltransf"/>
    <property type="match status" value="1"/>
</dbReference>
<proteinExistence type="predicted"/>
<dbReference type="AlphaFoldDB" id="A0A136PNF8"/>
<evidence type="ECO:0000256" key="2">
    <source>
        <dbReference type="ARBA" id="ARBA00023315"/>
    </source>
</evidence>
<dbReference type="InterPro" id="IPR000182">
    <property type="entry name" value="GNAT_dom"/>
</dbReference>
<dbReference type="PROSITE" id="PS51186">
    <property type="entry name" value="GNAT"/>
    <property type="match status" value="1"/>
</dbReference>
<dbReference type="PANTHER" id="PTHR43877">
    <property type="entry name" value="AMINOALKYLPHOSPHONATE N-ACETYLTRANSFERASE-RELATED-RELATED"/>
    <property type="match status" value="1"/>
</dbReference>
<dbReference type="InterPro" id="IPR025289">
    <property type="entry name" value="DUF4081"/>
</dbReference>
<evidence type="ECO:0000313" key="5">
    <source>
        <dbReference type="Proteomes" id="UP000070620"/>
    </source>
</evidence>
<evidence type="ECO:0000313" key="4">
    <source>
        <dbReference type="EMBL" id="KXK59908.1"/>
    </source>
</evidence>
<keyword evidence="5" id="KW-1185">Reference proteome</keyword>
<dbReference type="Pfam" id="PF13312">
    <property type="entry name" value="DUF4081"/>
    <property type="match status" value="1"/>
</dbReference>
<organism evidence="4 5">
    <name type="scientific">Micromonospora rosaria</name>
    <dbReference type="NCBI Taxonomy" id="47874"/>
    <lineage>
        <taxon>Bacteria</taxon>
        <taxon>Bacillati</taxon>
        <taxon>Actinomycetota</taxon>
        <taxon>Actinomycetes</taxon>
        <taxon>Micromonosporales</taxon>
        <taxon>Micromonosporaceae</taxon>
        <taxon>Micromonospora</taxon>
    </lineage>
</organism>
<dbReference type="Proteomes" id="UP000070620">
    <property type="component" value="Unassembled WGS sequence"/>
</dbReference>
<comment type="caution">
    <text evidence="4">The sequence shown here is derived from an EMBL/GenBank/DDBJ whole genome shotgun (WGS) entry which is preliminary data.</text>
</comment>
<name>A0A136PNF8_9ACTN</name>
<dbReference type="GO" id="GO:0016747">
    <property type="term" value="F:acyltransferase activity, transferring groups other than amino-acyl groups"/>
    <property type="evidence" value="ECO:0007669"/>
    <property type="project" value="InterPro"/>
</dbReference>
<dbReference type="EMBL" id="LRQV01000092">
    <property type="protein sequence ID" value="KXK59908.1"/>
    <property type="molecule type" value="Genomic_DNA"/>
</dbReference>
<dbReference type="SUPFAM" id="SSF55729">
    <property type="entry name" value="Acyl-CoA N-acyltransferases (Nat)"/>
    <property type="match status" value="1"/>
</dbReference>
<accession>A0A136PNF8</accession>
<dbReference type="InterPro" id="IPR050832">
    <property type="entry name" value="Bact_Acetyltransf"/>
</dbReference>
<reference evidence="4 5" key="1">
    <citation type="submission" date="2016-01" db="EMBL/GenBank/DDBJ databases">
        <title>Whole genome sequence and analysis of Micromonospora rosaria DSM 803, which can produce antibacterial substance rosamicin.</title>
        <authorList>
            <person name="Yang H."/>
            <person name="He X."/>
            <person name="Zhu D."/>
        </authorList>
    </citation>
    <scope>NUCLEOTIDE SEQUENCE [LARGE SCALE GENOMIC DNA]</scope>
    <source>
        <strain evidence="4 5">DSM 803</strain>
    </source>
</reference>
<keyword evidence="2" id="KW-0012">Acyltransferase</keyword>
<dbReference type="RefSeq" id="WP_067369577.1">
    <property type="nucleotide sequence ID" value="NZ_JBIUBN010000017.1"/>
</dbReference>
<evidence type="ECO:0000259" key="3">
    <source>
        <dbReference type="PROSITE" id="PS51186"/>
    </source>
</evidence>
<dbReference type="InterPro" id="IPR016181">
    <property type="entry name" value="Acyl_CoA_acyltransferase"/>
</dbReference>
<keyword evidence="1 4" id="KW-0808">Transferase</keyword>
<gene>
    <name evidence="4" type="ORF">AWW66_21780</name>
</gene>
<protein>
    <submittedName>
        <fullName evidence="4">GCN5 family acetyltransferase</fullName>
    </submittedName>
</protein>
<dbReference type="OrthoDB" id="5241264at2"/>
<dbReference type="Gene3D" id="3.40.630.30">
    <property type="match status" value="1"/>
</dbReference>
<sequence length="279" mass="30572">MLTVPVRQLGESERRAVERLLDLDPFAGAQVAERVAARGLAWWRAEGRVLGYGARRSLESICWLGGNLTPVLASEDAVDAYADLLAGEERICSSIVGRADAVLGLWERLGSVWGPARDVRPNQPLLVTDALPAVPPDPEVRQVRGGEVDRLFPAAVAMYTEEVGVSPLVDDGGRSYRRRVNELVRAGRAYARFVDGRVVFKAELAVVTRRTAQIQGVWVAPEWRGRGIAVAAMAAVVRDALLRVAPTVSLYVNDFNLPARRVYERCGFRRVGTLATVLF</sequence>
<dbReference type="Pfam" id="PF00583">
    <property type="entry name" value="Acetyltransf_1"/>
    <property type="match status" value="1"/>
</dbReference>
<feature type="domain" description="N-acetyltransferase" evidence="3">
    <location>
        <begin position="138"/>
        <end position="279"/>
    </location>
</feature>